<dbReference type="EC" id="3.1.4.58" evidence="2"/>
<evidence type="ECO:0000256" key="2">
    <source>
        <dbReference type="HAMAP-Rule" id="MF_01940"/>
    </source>
</evidence>
<evidence type="ECO:0000256" key="1">
    <source>
        <dbReference type="ARBA" id="ARBA00022801"/>
    </source>
</evidence>
<dbReference type="NCBIfam" id="TIGR02258">
    <property type="entry name" value="2_5_ligase"/>
    <property type="match status" value="1"/>
</dbReference>
<dbReference type="PANTHER" id="PTHR35561:SF1">
    <property type="entry name" value="RNA 2',3'-CYCLIC PHOSPHODIESTERASE"/>
    <property type="match status" value="1"/>
</dbReference>
<gene>
    <name evidence="3" type="ORF">N482_11945</name>
</gene>
<evidence type="ECO:0000313" key="4">
    <source>
        <dbReference type="Proteomes" id="UP000076587"/>
    </source>
</evidence>
<reference evidence="3 4" key="1">
    <citation type="submission" date="2013-07" db="EMBL/GenBank/DDBJ databases">
        <title>Comparative Genomic and Metabolomic Analysis of Twelve Strains of Pseudoalteromonas luteoviolacea.</title>
        <authorList>
            <person name="Vynne N.G."/>
            <person name="Mansson M."/>
            <person name="Gram L."/>
        </authorList>
    </citation>
    <scope>NUCLEOTIDE SEQUENCE [LARGE SCALE GENOMIC DNA]</scope>
    <source>
        <strain evidence="3 4">NCIMB 1942</strain>
    </source>
</reference>
<organism evidence="3 4">
    <name type="scientific">Pseudoalteromonas luteoviolacea NCIMB 1942</name>
    <dbReference type="NCBI Taxonomy" id="1365253"/>
    <lineage>
        <taxon>Bacteria</taxon>
        <taxon>Pseudomonadati</taxon>
        <taxon>Pseudomonadota</taxon>
        <taxon>Gammaproteobacteria</taxon>
        <taxon>Alteromonadales</taxon>
        <taxon>Pseudoalteromonadaceae</taxon>
        <taxon>Pseudoalteromonas</taxon>
    </lineage>
</organism>
<proteinExistence type="inferred from homology"/>
<protein>
    <recommendedName>
        <fullName evidence="2">RNA 2',3'-cyclic phosphodiesterase</fullName>
        <shortName evidence="2">RNA 2',3'-CPDase</shortName>
        <ecNumber evidence="2">3.1.4.58</ecNumber>
    </recommendedName>
</protein>
<feature type="short sequence motif" description="HXTX 2" evidence="2">
    <location>
        <begin position="122"/>
        <end position="125"/>
    </location>
</feature>
<keyword evidence="1 2" id="KW-0378">Hydrolase</keyword>
<dbReference type="Pfam" id="PF13563">
    <property type="entry name" value="2_5_RNA_ligase2"/>
    <property type="match status" value="1"/>
</dbReference>
<evidence type="ECO:0000313" key="3">
    <source>
        <dbReference type="EMBL" id="KZN46496.1"/>
    </source>
</evidence>
<dbReference type="EMBL" id="AUXT01000169">
    <property type="protein sequence ID" value="KZN46496.1"/>
    <property type="molecule type" value="Genomic_DNA"/>
</dbReference>
<dbReference type="Proteomes" id="UP000076587">
    <property type="component" value="Unassembled WGS sequence"/>
</dbReference>
<sequence>MSTRRLFFGIGLDSPTTAVIQRWLDDSVEYHKAPTLSRNWHITLAFLAQVEASTTDALIEFAGQLNVAPFELHFAQSGYWAHNGIFYLSPSPCEALESLAAPLRDISEQWQLYTNPYAYLPHITLFRNHKPIPQVRAPIEPFTLTVSNFHLYHSHALQDGLHYTPIASFGLSA</sequence>
<dbReference type="PANTHER" id="PTHR35561">
    <property type="entry name" value="RNA 2',3'-CYCLIC PHOSPHODIESTERASE"/>
    <property type="match status" value="1"/>
</dbReference>
<dbReference type="HAMAP" id="MF_01940">
    <property type="entry name" value="RNA_CPDase"/>
    <property type="match status" value="1"/>
</dbReference>
<comment type="function">
    <text evidence="2">Hydrolyzes RNA 2',3'-cyclic phosphodiester to an RNA 2'-phosphomonoester.</text>
</comment>
<dbReference type="InterPro" id="IPR004175">
    <property type="entry name" value="RNA_CPDase"/>
</dbReference>
<comment type="similarity">
    <text evidence="2">Belongs to the 2H phosphoesterase superfamily. ThpR family.</text>
</comment>
<feature type="active site" description="Proton acceptor" evidence="2">
    <location>
        <position position="122"/>
    </location>
</feature>
<dbReference type="Gene3D" id="3.90.1140.10">
    <property type="entry name" value="Cyclic phosphodiesterase"/>
    <property type="match status" value="1"/>
</dbReference>
<dbReference type="RefSeq" id="WP_063377476.1">
    <property type="nucleotide sequence ID" value="NZ_AUXT01000169.1"/>
</dbReference>
<dbReference type="SUPFAM" id="SSF55144">
    <property type="entry name" value="LigT-like"/>
    <property type="match status" value="1"/>
</dbReference>
<feature type="active site" description="Proton donor" evidence="2">
    <location>
        <position position="41"/>
    </location>
</feature>
<name>A0A167BG11_9GAMM</name>
<dbReference type="GO" id="GO:0008664">
    <property type="term" value="F:RNA 2',3'-cyclic 3'-phosphodiesterase activity"/>
    <property type="evidence" value="ECO:0007669"/>
    <property type="project" value="UniProtKB-EC"/>
</dbReference>
<comment type="catalytic activity">
    <reaction evidence="2">
        <text>a 3'-end 2',3'-cyclophospho-ribonucleotide-RNA + H2O = a 3'-end 2'-phospho-ribonucleotide-RNA + H(+)</text>
        <dbReference type="Rhea" id="RHEA:11828"/>
        <dbReference type="Rhea" id="RHEA-COMP:10464"/>
        <dbReference type="Rhea" id="RHEA-COMP:17353"/>
        <dbReference type="ChEBI" id="CHEBI:15377"/>
        <dbReference type="ChEBI" id="CHEBI:15378"/>
        <dbReference type="ChEBI" id="CHEBI:83064"/>
        <dbReference type="ChEBI" id="CHEBI:173113"/>
        <dbReference type="EC" id="3.1.4.58"/>
    </reaction>
</comment>
<feature type="short sequence motif" description="HXTX 1" evidence="2">
    <location>
        <begin position="41"/>
        <end position="44"/>
    </location>
</feature>
<dbReference type="GO" id="GO:0004113">
    <property type="term" value="F:2',3'-cyclic-nucleotide 3'-phosphodiesterase activity"/>
    <property type="evidence" value="ECO:0007669"/>
    <property type="project" value="InterPro"/>
</dbReference>
<dbReference type="InterPro" id="IPR009097">
    <property type="entry name" value="Cyclic_Pdiesterase"/>
</dbReference>
<dbReference type="PATRIC" id="fig|1365253.3.peg.2905"/>
<accession>A0A167BG11</accession>
<dbReference type="OrthoDB" id="7061261at2"/>
<comment type="caution">
    <text evidence="3">The sequence shown here is derived from an EMBL/GenBank/DDBJ whole genome shotgun (WGS) entry which is preliminary data.</text>
</comment>
<dbReference type="AlphaFoldDB" id="A0A167BG11"/>